<evidence type="ECO:0000313" key="2">
    <source>
        <dbReference type="EMBL" id="RAJ33022.1"/>
    </source>
</evidence>
<name>A0A327SX83_9SPHI</name>
<evidence type="ECO:0000313" key="3">
    <source>
        <dbReference type="Proteomes" id="UP000249754"/>
    </source>
</evidence>
<proteinExistence type="predicted"/>
<dbReference type="Proteomes" id="UP000249754">
    <property type="component" value="Unassembled WGS sequence"/>
</dbReference>
<organism evidence="2 3">
    <name type="scientific">Pedobacter cryoconitis</name>
    <dbReference type="NCBI Taxonomy" id="188932"/>
    <lineage>
        <taxon>Bacteria</taxon>
        <taxon>Pseudomonadati</taxon>
        <taxon>Bacteroidota</taxon>
        <taxon>Sphingobacteriia</taxon>
        <taxon>Sphingobacteriales</taxon>
        <taxon>Sphingobacteriaceae</taxon>
        <taxon>Pedobacter</taxon>
    </lineage>
</organism>
<evidence type="ECO:0000256" key="1">
    <source>
        <dbReference type="SAM" id="MobiDB-lite"/>
    </source>
</evidence>
<comment type="caution">
    <text evidence="2">The sequence shown here is derived from an EMBL/GenBank/DDBJ whole genome shotgun (WGS) entry which is preliminary data.</text>
</comment>
<protein>
    <submittedName>
        <fullName evidence="2">Uncharacterized protein</fullName>
    </submittedName>
</protein>
<feature type="compositionally biased region" description="Low complexity" evidence="1">
    <location>
        <begin position="17"/>
        <end position="32"/>
    </location>
</feature>
<gene>
    <name evidence="2" type="ORF">LY11_01712</name>
</gene>
<feature type="region of interest" description="Disordered" evidence="1">
    <location>
        <begin position="17"/>
        <end position="54"/>
    </location>
</feature>
<reference evidence="2 3" key="1">
    <citation type="submission" date="2018-06" db="EMBL/GenBank/DDBJ databases">
        <title>Genomic Encyclopedia of Archaeal and Bacterial Type Strains, Phase II (KMG-II): from individual species to whole genera.</title>
        <authorList>
            <person name="Goeker M."/>
        </authorList>
    </citation>
    <scope>NUCLEOTIDE SEQUENCE [LARGE SCALE GENOMIC DNA]</scope>
    <source>
        <strain evidence="2 3">DSM 14825</strain>
    </source>
</reference>
<dbReference type="RefSeq" id="WP_170132655.1">
    <property type="nucleotide sequence ID" value="NZ_QLLR01000005.1"/>
</dbReference>
<sequence length="54" mass="5564">MLELIFAFLLGLACPGNTTTQNTTTNNDHNITMASSPGDVDTGGEGSHIPPGHP</sequence>
<dbReference type="AlphaFoldDB" id="A0A327SX83"/>
<accession>A0A327SX83</accession>
<dbReference type="EMBL" id="QLLR01000005">
    <property type="protein sequence ID" value="RAJ33022.1"/>
    <property type="molecule type" value="Genomic_DNA"/>
</dbReference>